<dbReference type="GO" id="GO:0005524">
    <property type="term" value="F:ATP binding"/>
    <property type="evidence" value="ECO:0007669"/>
    <property type="project" value="InterPro"/>
</dbReference>
<organism evidence="1 2">
    <name type="scientific">Metabacillus sediminilitoris</name>
    <dbReference type="NCBI Taxonomy" id="2567941"/>
    <lineage>
        <taxon>Bacteria</taxon>
        <taxon>Bacillati</taxon>
        <taxon>Bacillota</taxon>
        <taxon>Bacilli</taxon>
        <taxon>Bacillales</taxon>
        <taxon>Bacillaceae</taxon>
        <taxon>Metabacillus</taxon>
    </lineage>
</organism>
<name>A0A4S4BVQ9_9BACI</name>
<dbReference type="InterPro" id="IPR002543">
    <property type="entry name" value="FtsK_dom"/>
</dbReference>
<keyword evidence="2" id="KW-1185">Reference proteome</keyword>
<reference evidence="1 2" key="1">
    <citation type="submission" date="2019-04" db="EMBL/GenBank/DDBJ databases">
        <title>Bacillus sediminilitoris sp. nov., isolated from a tidal flat sediment on the East China Sea.</title>
        <authorList>
            <person name="Wei Y."/>
            <person name="Mao H."/>
            <person name="Fang J."/>
        </authorList>
    </citation>
    <scope>NUCLEOTIDE SEQUENCE [LARGE SCALE GENOMIC DNA]</scope>
    <source>
        <strain evidence="1 2">DSL-17</strain>
    </source>
</reference>
<sequence length="60" mass="6611">MKKDCHILIDSPSLTLCLNEIMNVSYILIAGETGSGKSTQLRSNLTSLILTKKPSELEFN</sequence>
<evidence type="ECO:0000313" key="2">
    <source>
        <dbReference type="Proteomes" id="UP000310334"/>
    </source>
</evidence>
<dbReference type="EMBL" id="SSNT01000009">
    <property type="protein sequence ID" value="THF79244.1"/>
    <property type="molecule type" value="Genomic_DNA"/>
</dbReference>
<dbReference type="InterPro" id="IPR027417">
    <property type="entry name" value="P-loop_NTPase"/>
</dbReference>
<protein>
    <submittedName>
        <fullName evidence="1">Uncharacterized protein</fullName>
    </submittedName>
</protein>
<dbReference type="Pfam" id="PF01580">
    <property type="entry name" value="FtsK_SpoIIIE"/>
    <property type="match status" value="1"/>
</dbReference>
<dbReference type="OrthoDB" id="9807790at2"/>
<dbReference type="Gene3D" id="3.40.50.300">
    <property type="entry name" value="P-loop containing nucleotide triphosphate hydrolases"/>
    <property type="match status" value="1"/>
</dbReference>
<dbReference type="GO" id="GO:0003677">
    <property type="term" value="F:DNA binding"/>
    <property type="evidence" value="ECO:0007669"/>
    <property type="project" value="InterPro"/>
</dbReference>
<comment type="caution">
    <text evidence="1">The sequence shown here is derived from an EMBL/GenBank/DDBJ whole genome shotgun (WGS) entry which is preliminary data.</text>
</comment>
<gene>
    <name evidence="1" type="ORF">E6W99_12885</name>
</gene>
<proteinExistence type="predicted"/>
<evidence type="ECO:0000313" key="1">
    <source>
        <dbReference type="EMBL" id="THF79244.1"/>
    </source>
</evidence>
<accession>A0A4S4BVQ9</accession>
<dbReference type="RefSeq" id="WP_136354470.1">
    <property type="nucleotide sequence ID" value="NZ_CP046266.1"/>
</dbReference>
<dbReference type="AlphaFoldDB" id="A0A4S4BVQ9"/>
<dbReference type="Proteomes" id="UP000310334">
    <property type="component" value="Unassembled WGS sequence"/>
</dbReference>